<organism evidence="2 3">
    <name type="scientific">Pseudodesulfovibrio karagichevae</name>
    <dbReference type="NCBI Taxonomy" id="3239305"/>
    <lineage>
        <taxon>Bacteria</taxon>
        <taxon>Pseudomonadati</taxon>
        <taxon>Thermodesulfobacteriota</taxon>
        <taxon>Desulfovibrionia</taxon>
        <taxon>Desulfovibrionales</taxon>
        <taxon>Desulfovibrionaceae</taxon>
    </lineage>
</organism>
<dbReference type="Gene3D" id="3.40.190.10">
    <property type="entry name" value="Periplasmic binding protein-like II"/>
    <property type="match status" value="2"/>
</dbReference>
<feature type="chain" id="PRO_5045375694" evidence="1">
    <location>
        <begin position="29"/>
        <end position="272"/>
    </location>
</feature>
<comment type="caution">
    <text evidence="2">The sequence shown here is derived from an EMBL/GenBank/DDBJ whole genome shotgun (WGS) entry which is preliminary data.</text>
</comment>
<evidence type="ECO:0000313" key="2">
    <source>
        <dbReference type="EMBL" id="MEZ7198715.1"/>
    </source>
</evidence>
<protein>
    <submittedName>
        <fullName evidence="2">Substrate-binding periplasmic protein</fullName>
    </submittedName>
</protein>
<dbReference type="PANTHER" id="PTHR38834">
    <property type="entry name" value="PERIPLASMIC SUBSTRATE BINDING PROTEIN FAMILY 3"/>
    <property type="match status" value="1"/>
</dbReference>
<name>A0ABV4K9K6_9BACT</name>
<dbReference type="SUPFAM" id="SSF53850">
    <property type="entry name" value="Periplasmic binding protein-like II"/>
    <property type="match status" value="1"/>
</dbReference>
<dbReference type="EMBL" id="JBGLYH010000089">
    <property type="protein sequence ID" value="MEZ7198715.1"/>
    <property type="molecule type" value="Genomic_DNA"/>
</dbReference>
<proteinExistence type="predicted"/>
<keyword evidence="1" id="KW-0732">Signal</keyword>
<evidence type="ECO:0000256" key="1">
    <source>
        <dbReference type="SAM" id="SignalP"/>
    </source>
</evidence>
<evidence type="ECO:0000313" key="3">
    <source>
        <dbReference type="Proteomes" id="UP001568698"/>
    </source>
</evidence>
<gene>
    <name evidence="2" type="ORF">AB6M95_18355</name>
</gene>
<dbReference type="Proteomes" id="UP001568698">
    <property type="component" value="Unassembled WGS sequence"/>
</dbReference>
<dbReference type="PANTHER" id="PTHR38834:SF3">
    <property type="entry name" value="SOLUTE-BINDING PROTEIN FAMILY 3_N-TERMINAL DOMAIN-CONTAINING PROTEIN"/>
    <property type="match status" value="1"/>
</dbReference>
<reference evidence="2 3" key="1">
    <citation type="submission" date="2024-08" db="EMBL/GenBank/DDBJ databases">
        <title>Sulfate-reducing bacteria isolated from formation water of the oil field in Kazakhstan and description of Pseudodesulfovibrio sp.</title>
        <authorList>
            <person name="Bidzhieva S.K."/>
            <person name="Tourova T.P."/>
            <person name="Grouzdev D.S."/>
            <person name="Beletsky A.V."/>
            <person name="Sokolova D.S."/>
            <person name="Samigullina S.R."/>
            <person name="Poltaraus A.B."/>
            <person name="Avtukh A.N."/>
            <person name="Tereshina V.M."/>
            <person name="Zhaparov N.S."/>
            <person name="Mardanov A.V."/>
            <person name="Nazina T.N."/>
        </authorList>
    </citation>
    <scope>NUCLEOTIDE SEQUENCE [LARGE SCALE GENOMIC DNA]</scope>
    <source>
        <strain evidence="2 3">9FUS</strain>
    </source>
</reference>
<accession>A0ABV4K9K6</accession>
<keyword evidence="3" id="KW-1185">Reference proteome</keyword>
<sequence length="272" mass="30430">MGMSKANCLLALCLWTIALLCSADPARADHVRFYVDALPPYAELRDDGPPTGFAVALMGRLMHSVHEHFDPSDVTVMTWARAVHEVEVMPGTALLVLARLPERIDRFKWVGPLDSLPIGVFARKGAGVEVNRLEDLKKYSIGMVRNTAPYRVLIKSLPSVRQNMVMLSGIPAQLRMLREGRVDVIVQAIGASIRLMGDEGMPAENFRVVYRFEPLQIYFGFNKSTDDGLIRRLQSALDRFKEPDSSGSSPYIRLREAYFDEPAPVVEGNRDK</sequence>
<feature type="signal peptide" evidence="1">
    <location>
        <begin position="1"/>
        <end position="28"/>
    </location>
</feature>